<evidence type="ECO:0000256" key="1">
    <source>
        <dbReference type="SAM" id="Phobius"/>
    </source>
</evidence>
<reference evidence="3 4" key="1">
    <citation type="submission" date="2018-07" db="EMBL/GenBank/DDBJ databases">
        <title>The genomes of Aspergillus section Nigri reveals drivers in fungal speciation.</title>
        <authorList>
            <consortium name="DOE Joint Genome Institute"/>
            <person name="Vesth T.C."/>
            <person name="Nybo J."/>
            <person name="Theobald S."/>
            <person name="Brandl J."/>
            <person name="Frisvad J.C."/>
            <person name="Nielsen K.F."/>
            <person name="Lyhne E.K."/>
            <person name="Kogle M.E."/>
            <person name="Kuo A."/>
            <person name="Riley R."/>
            <person name="Clum A."/>
            <person name="Nolan M."/>
            <person name="Lipzen A."/>
            <person name="Salamov A."/>
            <person name="Henrissat B."/>
            <person name="Wiebenga A."/>
            <person name="De vries R.P."/>
            <person name="Grigoriev I.V."/>
            <person name="Mortensen U.H."/>
            <person name="Andersen M.R."/>
            <person name="Baker S.E."/>
        </authorList>
    </citation>
    <scope>NUCLEOTIDE SEQUENCE [LARGE SCALE GENOMIC DNA]</scope>
    <source>
        <strain evidence="3 4">CBS 139.54b</strain>
    </source>
</reference>
<feature type="transmembrane region" description="Helical" evidence="1">
    <location>
        <begin position="338"/>
        <end position="362"/>
    </location>
</feature>
<keyword evidence="4" id="KW-1185">Reference proteome</keyword>
<keyword evidence="1" id="KW-1133">Transmembrane helix</keyword>
<dbReference type="InterPro" id="IPR008775">
    <property type="entry name" value="Phytyl_CoA_dOase-like"/>
</dbReference>
<dbReference type="SUPFAM" id="SSF51197">
    <property type="entry name" value="Clavaminate synthase-like"/>
    <property type="match status" value="1"/>
</dbReference>
<organism evidence="3 4">
    <name type="scientific">Aspergillus welwitschiae</name>
    <dbReference type="NCBI Taxonomy" id="1341132"/>
    <lineage>
        <taxon>Eukaryota</taxon>
        <taxon>Fungi</taxon>
        <taxon>Dikarya</taxon>
        <taxon>Ascomycota</taxon>
        <taxon>Pezizomycotina</taxon>
        <taxon>Eurotiomycetes</taxon>
        <taxon>Eurotiomycetidae</taxon>
        <taxon>Eurotiales</taxon>
        <taxon>Aspergillaceae</taxon>
        <taxon>Aspergillus</taxon>
        <taxon>Aspergillus subgen. Circumdati</taxon>
    </lineage>
</organism>
<evidence type="ECO:0000313" key="4">
    <source>
        <dbReference type="Proteomes" id="UP000253729"/>
    </source>
</evidence>
<dbReference type="STRING" id="1341132.A0A3F3QGL8"/>
<dbReference type="AlphaFoldDB" id="A0A3F3QGL8"/>
<sequence>MTTPQLVQITLSDEERATKTLSSHNLQAALEGLHRDGVCVITNGVDPTHLDKLNERMVPEAKTLYANPQTHRNFGSRTGNIQQEPVVDSRYMFEDVIANPWATAITECMLGPNPHLRFYSANTAFKAEDRQPVHVDVHFDFPKMPFGLCININLVATSPENGATELWPGSHRDADPRDSDDSGVIPEIVEARRKVSPPVQPSLPKGAIIIRDFRLWHAGMPNRTDDPRVMLVTIHFPAWYRTDLKVVLPRSLQGKVDWGHLVPNYSAVLRLDNRVLMLHARGCLFLYHQQATSVIPRRDINRLVLSNSFRKQKALTMARVLAENDAIPSDWRTRQPGWIIWLLISVIRVSLVSLVLGIYYTIPSFRQSPEWTYRQAFTTRLMKLAMTIIRELGYAQSLSLESDKLGSQWVLMKPAPEDSYRGAFASDTIKPETIGGTWYPSPPSKSLPPFIDIDNDDQEQEVDDEKSLVVLSFHGSAFLWLTGRPDDSGFTADLLNEKLGTGTRSLWVQYRLAGGNNPTPYPGPMQDAVTSYLYLVRELNISPSRIVLAGDSSGATMAMALLRHLASFQQESGHELAELPPPRACLLFSPSVEYSFEGDSQAMNAHRNLRTDYCEGKMAAWGARAFAPPESVRLDDPYLSPALHPFATPVPIFAQVGGAEVLCDSVRGFADAMGAVPGNIVEYLEVPGLPHDIYMMGHILGWQEEQEEMIEAAARFVRGV</sequence>
<dbReference type="Pfam" id="PF05721">
    <property type="entry name" value="PhyH"/>
    <property type="match status" value="1"/>
</dbReference>
<feature type="domain" description="Alpha/beta hydrolase fold-3" evidence="2">
    <location>
        <begin position="470"/>
        <end position="694"/>
    </location>
</feature>
<dbReference type="Pfam" id="PF07859">
    <property type="entry name" value="Abhydrolase_3"/>
    <property type="match status" value="1"/>
</dbReference>
<dbReference type="Proteomes" id="UP000253729">
    <property type="component" value="Unassembled WGS sequence"/>
</dbReference>
<proteinExistence type="predicted"/>
<dbReference type="PANTHER" id="PTHR37563:SF2">
    <property type="entry name" value="PHYTANOYL-COA DIOXYGENASE FAMILY PROTEIN (AFU_ORTHOLOGUE AFUA_2G03330)"/>
    <property type="match status" value="1"/>
</dbReference>
<dbReference type="RefSeq" id="XP_026631440.1">
    <property type="nucleotide sequence ID" value="XM_026773413.1"/>
</dbReference>
<keyword evidence="1" id="KW-0812">Transmembrane</keyword>
<dbReference type="InterPro" id="IPR051961">
    <property type="entry name" value="Fungal_Metabolite_Diox"/>
</dbReference>
<dbReference type="GO" id="GO:0016787">
    <property type="term" value="F:hydrolase activity"/>
    <property type="evidence" value="ECO:0007669"/>
    <property type="project" value="UniProtKB-KW"/>
</dbReference>
<evidence type="ECO:0000259" key="2">
    <source>
        <dbReference type="Pfam" id="PF07859"/>
    </source>
</evidence>
<keyword evidence="3" id="KW-0378">Hydrolase</keyword>
<dbReference type="EMBL" id="KZ852033">
    <property type="protein sequence ID" value="RDH38418.1"/>
    <property type="molecule type" value="Genomic_DNA"/>
</dbReference>
<dbReference type="InterPro" id="IPR013094">
    <property type="entry name" value="AB_hydrolase_3"/>
</dbReference>
<dbReference type="Gene3D" id="3.40.50.1820">
    <property type="entry name" value="alpha/beta hydrolase"/>
    <property type="match status" value="1"/>
</dbReference>
<dbReference type="InterPro" id="IPR029058">
    <property type="entry name" value="AB_hydrolase_fold"/>
</dbReference>
<evidence type="ECO:0000313" key="3">
    <source>
        <dbReference type="EMBL" id="RDH38418.1"/>
    </source>
</evidence>
<dbReference type="GeneID" id="38141769"/>
<gene>
    <name evidence="3" type="ORF">BDQ94DRAFT_179553</name>
</gene>
<dbReference type="SUPFAM" id="SSF53474">
    <property type="entry name" value="alpha/beta-Hydrolases"/>
    <property type="match status" value="1"/>
</dbReference>
<dbReference type="Gene3D" id="2.60.120.620">
    <property type="entry name" value="q2cbj1_9rhob like domain"/>
    <property type="match status" value="1"/>
</dbReference>
<name>A0A3F3QGL8_9EURO</name>
<keyword evidence="1" id="KW-0472">Membrane</keyword>
<accession>A0A3F3QGL8</accession>
<protein>
    <submittedName>
        <fullName evidence="3">Alpha/beta-hydrolase</fullName>
    </submittedName>
</protein>
<dbReference type="PANTHER" id="PTHR37563">
    <property type="entry name" value="PHYTANOYL-COA DIOXYGENASE FAMILY PROTEIN (AFU_ORTHOLOGUE AFUA_2G03330)"/>
    <property type="match status" value="1"/>
</dbReference>